<dbReference type="Gene3D" id="1.20.1250.20">
    <property type="entry name" value="MFS general substrate transporter like domains"/>
    <property type="match status" value="1"/>
</dbReference>
<dbReference type="RefSeq" id="WP_367641180.1">
    <property type="nucleotide sequence ID" value="NZ_JBFNQN010000022.1"/>
</dbReference>
<feature type="transmembrane region" description="Helical" evidence="7">
    <location>
        <begin position="291"/>
        <end position="309"/>
    </location>
</feature>
<reference evidence="9 10" key="1">
    <citation type="submission" date="2024-07" db="EMBL/GenBank/DDBJ databases">
        <authorList>
            <person name="Thanompreechachai J."/>
            <person name="Duangmal K."/>
        </authorList>
    </citation>
    <scope>NUCLEOTIDE SEQUENCE [LARGE SCALE GENOMIC DNA]</scope>
    <source>
        <strain evidence="9 10">KCTC 19886</strain>
    </source>
</reference>
<keyword evidence="4 7" id="KW-0812">Transmembrane</keyword>
<dbReference type="CDD" id="cd06173">
    <property type="entry name" value="MFS_MefA_like"/>
    <property type="match status" value="1"/>
</dbReference>
<feature type="transmembrane region" description="Helical" evidence="7">
    <location>
        <begin position="79"/>
        <end position="100"/>
    </location>
</feature>
<evidence type="ECO:0000256" key="2">
    <source>
        <dbReference type="ARBA" id="ARBA00022448"/>
    </source>
</evidence>
<dbReference type="InterPro" id="IPR036259">
    <property type="entry name" value="MFS_trans_sf"/>
</dbReference>
<feature type="transmembrane region" description="Helical" evidence="7">
    <location>
        <begin position="159"/>
        <end position="187"/>
    </location>
</feature>
<protein>
    <submittedName>
        <fullName evidence="9">MFS transporter</fullName>
    </submittedName>
</protein>
<organism evidence="9 10">
    <name type="scientific">Kineococcus endophyticus</name>
    <dbReference type="NCBI Taxonomy" id="1181883"/>
    <lineage>
        <taxon>Bacteria</taxon>
        <taxon>Bacillati</taxon>
        <taxon>Actinomycetota</taxon>
        <taxon>Actinomycetes</taxon>
        <taxon>Kineosporiales</taxon>
        <taxon>Kineosporiaceae</taxon>
        <taxon>Kineococcus</taxon>
    </lineage>
</organism>
<sequence length="411" mass="42070">MRARLLLRESPDFRRLLGSSTVSLLGSSTTAVALPLTAVTVLQASPWQMGLLSAGGLLPNLLFALPAGVWLSRRPLRRVLVATDLAQAVLSAAVPVLAVLDVLRLWQLGVVVVLAGTCSLFDAVAAESLTPAVVPRADLLTANGLRALSSSTVGTSGNAVAGLLVSLLTAPLALLVDAVSFVVSALWRRRLTVDGRTASSGPVEREPLRRLAARGVTVLWREPALRWTTLAATAGALAGAVQNVVLVLFLARELHLPDVGVGLVVAVAGAAGIVGALVGPAVTTRCGSGRTFLLGMLLTGLAGLVLAAATGPWAVVVALLVAGQALRGVGPAFFGMNQQTLRQTLVPAEHLPQALATWRLLVHGVQPVGALVGGVLGAAVGLRWTLVAGSVLLLLATAAATRPLVGPPPRR</sequence>
<evidence type="ECO:0000256" key="4">
    <source>
        <dbReference type="ARBA" id="ARBA00022692"/>
    </source>
</evidence>
<evidence type="ECO:0000259" key="8">
    <source>
        <dbReference type="PROSITE" id="PS50850"/>
    </source>
</evidence>
<accession>A0ABV3PDJ8</accession>
<evidence type="ECO:0000256" key="6">
    <source>
        <dbReference type="ARBA" id="ARBA00023136"/>
    </source>
</evidence>
<dbReference type="PANTHER" id="PTHR23513">
    <property type="entry name" value="INTEGRAL MEMBRANE EFFLUX PROTEIN-RELATED"/>
    <property type="match status" value="1"/>
</dbReference>
<dbReference type="PANTHER" id="PTHR23513:SF6">
    <property type="entry name" value="MAJOR FACILITATOR SUPERFAMILY ASSOCIATED DOMAIN-CONTAINING PROTEIN"/>
    <property type="match status" value="1"/>
</dbReference>
<comment type="caution">
    <text evidence="9">The sequence shown here is derived from an EMBL/GenBank/DDBJ whole genome shotgun (WGS) entry which is preliminary data.</text>
</comment>
<dbReference type="Proteomes" id="UP001555826">
    <property type="component" value="Unassembled WGS sequence"/>
</dbReference>
<dbReference type="EMBL" id="JBFNQN010000022">
    <property type="protein sequence ID" value="MEW9267723.1"/>
    <property type="molecule type" value="Genomic_DNA"/>
</dbReference>
<dbReference type="InterPro" id="IPR020846">
    <property type="entry name" value="MFS_dom"/>
</dbReference>
<dbReference type="PROSITE" id="PS50850">
    <property type="entry name" value="MFS"/>
    <property type="match status" value="1"/>
</dbReference>
<keyword evidence="3" id="KW-1003">Cell membrane</keyword>
<evidence type="ECO:0000256" key="7">
    <source>
        <dbReference type="SAM" id="Phobius"/>
    </source>
</evidence>
<proteinExistence type="predicted"/>
<name>A0ABV3PDJ8_9ACTN</name>
<feature type="transmembrane region" description="Helical" evidence="7">
    <location>
        <begin position="357"/>
        <end position="380"/>
    </location>
</feature>
<feature type="transmembrane region" description="Helical" evidence="7">
    <location>
        <begin position="49"/>
        <end position="72"/>
    </location>
</feature>
<evidence type="ECO:0000256" key="5">
    <source>
        <dbReference type="ARBA" id="ARBA00022989"/>
    </source>
</evidence>
<keyword evidence="10" id="KW-1185">Reference proteome</keyword>
<dbReference type="SUPFAM" id="SSF103473">
    <property type="entry name" value="MFS general substrate transporter"/>
    <property type="match status" value="1"/>
</dbReference>
<keyword evidence="2" id="KW-0813">Transport</keyword>
<feature type="transmembrane region" description="Helical" evidence="7">
    <location>
        <begin position="263"/>
        <end position="284"/>
    </location>
</feature>
<evidence type="ECO:0000256" key="3">
    <source>
        <dbReference type="ARBA" id="ARBA00022475"/>
    </source>
</evidence>
<evidence type="ECO:0000313" key="10">
    <source>
        <dbReference type="Proteomes" id="UP001555826"/>
    </source>
</evidence>
<evidence type="ECO:0000313" key="9">
    <source>
        <dbReference type="EMBL" id="MEW9267723.1"/>
    </source>
</evidence>
<dbReference type="Pfam" id="PF05977">
    <property type="entry name" value="MFS_3"/>
    <property type="match status" value="1"/>
</dbReference>
<evidence type="ECO:0000256" key="1">
    <source>
        <dbReference type="ARBA" id="ARBA00004651"/>
    </source>
</evidence>
<gene>
    <name evidence="9" type="ORF">AB1207_23520</name>
</gene>
<keyword evidence="6 7" id="KW-0472">Membrane</keyword>
<comment type="subcellular location">
    <subcellularLocation>
        <location evidence="1">Cell membrane</location>
        <topology evidence="1">Multi-pass membrane protein</topology>
    </subcellularLocation>
</comment>
<dbReference type="InterPro" id="IPR010290">
    <property type="entry name" value="TM_effector"/>
</dbReference>
<feature type="transmembrane region" description="Helical" evidence="7">
    <location>
        <begin position="386"/>
        <end position="405"/>
    </location>
</feature>
<feature type="domain" description="Major facilitator superfamily (MFS) profile" evidence="8">
    <location>
        <begin position="224"/>
        <end position="411"/>
    </location>
</feature>
<feature type="transmembrane region" description="Helical" evidence="7">
    <location>
        <begin position="230"/>
        <end position="251"/>
    </location>
</feature>
<keyword evidence="5 7" id="KW-1133">Transmembrane helix</keyword>